<feature type="region of interest" description="Disordered" evidence="1">
    <location>
        <begin position="399"/>
        <end position="429"/>
    </location>
</feature>
<proteinExistence type="predicted"/>
<organism evidence="2 3">
    <name type="scientific">Acropora cervicornis</name>
    <name type="common">Staghorn coral</name>
    <dbReference type="NCBI Taxonomy" id="6130"/>
    <lineage>
        <taxon>Eukaryota</taxon>
        <taxon>Metazoa</taxon>
        <taxon>Cnidaria</taxon>
        <taxon>Anthozoa</taxon>
        <taxon>Hexacorallia</taxon>
        <taxon>Scleractinia</taxon>
        <taxon>Astrocoeniina</taxon>
        <taxon>Acroporidae</taxon>
        <taxon>Acropora</taxon>
    </lineage>
</organism>
<reference evidence="2" key="1">
    <citation type="journal article" date="2023" name="G3 (Bethesda)">
        <title>Whole genome assembly and annotation of the endangered Caribbean coral Acropora cervicornis.</title>
        <authorList>
            <person name="Selwyn J.D."/>
            <person name="Vollmer S.V."/>
        </authorList>
    </citation>
    <scope>NUCLEOTIDE SEQUENCE</scope>
    <source>
        <strain evidence="2">K2</strain>
    </source>
</reference>
<evidence type="ECO:0000256" key="1">
    <source>
        <dbReference type="SAM" id="MobiDB-lite"/>
    </source>
</evidence>
<dbReference type="AlphaFoldDB" id="A0AAD9Q576"/>
<feature type="compositionally biased region" description="Basic and acidic residues" evidence="1">
    <location>
        <begin position="399"/>
        <end position="409"/>
    </location>
</feature>
<feature type="compositionally biased region" description="Basic residues" evidence="1">
    <location>
        <begin position="410"/>
        <end position="429"/>
    </location>
</feature>
<dbReference type="Proteomes" id="UP001249851">
    <property type="component" value="Unassembled WGS sequence"/>
</dbReference>
<gene>
    <name evidence="2" type="ORF">P5673_023302</name>
</gene>
<reference evidence="2" key="2">
    <citation type="journal article" date="2023" name="Science">
        <title>Genomic signatures of disease resistance in endangered staghorn corals.</title>
        <authorList>
            <person name="Vollmer S.V."/>
            <person name="Selwyn J.D."/>
            <person name="Despard B.A."/>
            <person name="Roesel C.L."/>
        </authorList>
    </citation>
    <scope>NUCLEOTIDE SEQUENCE</scope>
    <source>
        <strain evidence="2">K2</strain>
    </source>
</reference>
<name>A0AAD9Q576_ACRCE</name>
<protein>
    <submittedName>
        <fullName evidence="2">Uncharacterized protein</fullName>
    </submittedName>
</protein>
<accession>A0AAD9Q576</accession>
<feature type="region of interest" description="Disordered" evidence="1">
    <location>
        <begin position="296"/>
        <end position="329"/>
    </location>
</feature>
<comment type="caution">
    <text evidence="2">The sequence shown here is derived from an EMBL/GenBank/DDBJ whole genome shotgun (WGS) entry which is preliminary data.</text>
</comment>
<evidence type="ECO:0000313" key="3">
    <source>
        <dbReference type="Proteomes" id="UP001249851"/>
    </source>
</evidence>
<keyword evidence="3" id="KW-1185">Reference proteome</keyword>
<dbReference type="EMBL" id="JARQWQ010000065">
    <property type="protein sequence ID" value="KAK2554963.1"/>
    <property type="molecule type" value="Genomic_DNA"/>
</dbReference>
<feature type="compositionally biased region" description="Polar residues" evidence="1">
    <location>
        <begin position="296"/>
        <end position="308"/>
    </location>
</feature>
<evidence type="ECO:0000313" key="2">
    <source>
        <dbReference type="EMBL" id="KAK2554963.1"/>
    </source>
</evidence>
<sequence>MALPKTTSMRSRCLTRRDHVLNLLPPLTVPNKEESTMYDRLFDEKPPSKNYPENFPSKTLRHLGSWTFYSTPTKGEIALLDKNMYHLGKDIENTGSDIKVPTAHNGNINERKLQDVSNYKKGPEASVTRTAKSDLQNQEVNLPQKEKSAKILKEKSSFTSKSTRSISQDSNFLQNIKHAWRAGWKHNVEKEKKTIIRQSSFNNSINRQRSKIQISNRRSPLSEVGLKLKKSRGKVLGGAHIGLEIDTGGLELTVEGYNMLVPDTREVQGKADKCNGDTTRELVEEVLKNHNVNQKSFTKTENNPNCGTASPDMRRGTSDGGAFSLQKPTTKVKSTVIKIPLQENERMDEDDTTVSQPVNDLAFHSAGDNLELKTYMKENDHKGKKTGICCDFAEKEEMQSKHFSIDKGKLDKKKRHKSLRKVKKNGRKA</sequence>